<gene>
    <name evidence="1" type="ORF">OOA_16119</name>
</gene>
<dbReference type="HOGENOM" id="CLU_1414066_0_0_6"/>
<dbReference type="InterPro" id="IPR050263">
    <property type="entry name" value="Bact_Fimbrial_Adh_Pro"/>
</dbReference>
<dbReference type="Proteomes" id="UP000009336">
    <property type="component" value="Unassembled WGS sequence"/>
</dbReference>
<dbReference type="EMBL" id="AKKL01000046">
    <property type="protein sequence ID" value="EKT55333.1"/>
    <property type="molecule type" value="Genomic_DNA"/>
</dbReference>
<reference evidence="1 2" key="1">
    <citation type="journal article" date="2012" name="BMC Genomics">
        <title>Comparative genomics of bacteria in the genus Providencia isolated from wild Drosophila melanogaster.</title>
        <authorList>
            <person name="Galac M.R."/>
            <person name="Lazzaro B.P."/>
        </authorList>
    </citation>
    <scope>NUCLEOTIDE SEQUENCE [LARGE SCALE GENOMIC DNA]</scope>
    <source>
        <strain evidence="1 2">DSM 19968</strain>
    </source>
</reference>
<dbReference type="eggNOG" id="COG3539">
    <property type="taxonomic scope" value="Bacteria"/>
</dbReference>
<dbReference type="OrthoDB" id="6986861at2"/>
<name>K8W440_9GAMM</name>
<protein>
    <submittedName>
        <fullName evidence="1">Fimbrial subunit</fullName>
    </submittedName>
</protein>
<dbReference type="RefSeq" id="WP_008913206.1">
    <property type="nucleotide sequence ID" value="NZ_KB233225.1"/>
</dbReference>
<dbReference type="InterPro" id="IPR008966">
    <property type="entry name" value="Adhesion_dom_sf"/>
</dbReference>
<dbReference type="Gene3D" id="2.60.40.1090">
    <property type="entry name" value="Fimbrial-type adhesion domain"/>
    <property type="match status" value="1"/>
</dbReference>
<keyword evidence="2" id="KW-1185">Reference proteome</keyword>
<dbReference type="GO" id="GO:0009289">
    <property type="term" value="C:pilus"/>
    <property type="evidence" value="ECO:0007669"/>
    <property type="project" value="UniProtKB-SubCell"/>
</dbReference>
<comment type="caution">
    <text evidence="1">The sequence shown here is derived from an EMBL/GenBank/DDBJ whole genome shotgun (WGS) entry which is preliminary data.</text>
</comment>
<dbReference type="GO" id="GO:0043709">
    <property type="term" value="P:cell adhesion involved in single-species biofilm formation"/>
    <property type="evidence" value="ECO:0007669"/>
    <property type="project" value="TreeGrafter"/>
</dbReference>
<dbReference type="STRING" id="1141662.OOA_16119"/>
<evidence type="ECO:0000313" key="1">
    <source>
        <dbReference type="EMBL" id="EKT55333.1"/>
    </source>
</evidence>
<dbReference type="SUPFAM" id="SSF49401">
    <property type="entry name" value="Bacterial adhesins"/>
    <property type="match status" value="1"/>
</dbReference>
<accession>K8W440</accession>
<dbReference type="PANTHER" id="PTHR33420">
    <property type="entry name" value="FIMBRIAL SUBUNIT ELFA-RELATED"/>
    <property type="match status" value="1"/>
</dbReference>
<evidence type="ECO:0000313" key="2">
    <source>
        <dbReference type="Proteomes" id="UP000009336"/>
    </source>
</evidence>
<dbReference type="PANTHER" id="PTHR33420:SF12">
    <property type="entry name" value="FIMBRIN-LIKE PROTEIN FIMI-RELATED"/>
    <property type="match status" value="1"/>
</dbReference>
<sequence>MAVYLRLSFQITGIMFALMYGCSAIFAATEIGSRHEGITQLVGSVISTPCSITMDNRDQTVDFSPLTLPMLSTESSREQYLQQFDIELHDCGSVYSFVDSKTWTIRFDGQSAEHINAFVLQGPSQGLGISVLDNQMRKLIPGHNYPLFNNVLLQDKSGKTLFLRYFLQLELTGKPIQAGSYQGLIRFFIDYQ</sequence>
<dbReference type="InterPro" id="IPR036937">
    <property type="entry name" value="Adhesion_dom_fimbrial_sf"/>
</dbReference>
<dbReference type="PATRIC" id="fig|1141662.3.peg.3270"/>
<dbReference type="PROSITE" id="PS51257">
    <property type="entry name" value="PROKAR_LIPOPROTEIN"/>
    <property type="match status" value="1"/>
</dbReference>
<dbReference type="AlphaFoldDB" id="K8W440"/>
<proteinExistence type="predicted"/>
<organism evidence="1 2">
    <name type="scientific">Providencia burhodogranariea DSM 19968</name>
    <dbReference type="NCBI Taxonomy" id="1141662"/>
    <lineage>
        <taxon>Bacteria</taxon>
        <taxon>Pseudomonadati</taxon>
        <taxon>Pseudomonadota</taxon>
        <taxon>Gammaproteobacteria</taxon>
        <taxon>Enterobacterales</taxon>
        <taxon>Morganellaceae</taxon>
        <taxon>Providencia</taxon>
    </lineage>
</organism>